<proteinExistence type="predicted"/>
<dbReference type="RefSeq" id="WP_188718959.1">
    <property type="nucleotide sequence ID" value="NZ_BMIF01000001.1"/>
</dbReference>
<accession>A0A916RF88</accession>
<reference evidence="4" key="1">
    <citation type="journal article" date="2014" name="Int. J. Syst. Evol. Microbiol.">
        <title>Complete genome sequence of Corynebacterium casei LMG S-19264T (=DSM 44701T), isolated from a smear-ripened cheese.</title>
        <authorList>
            <consortium name="US DOE Joint Genome Institute (JGI-PGF)"/>
            <person name="Walter F."/>
            <person name="Albersmeier A."/>
            <person name="Kalinowski J."/>
            <person name="Ruckert C."/>
        </authorList>
    </citation>
    <scope>NUCLEOTIDE SEQUENCE</scope>
    <source>
        <strain evidence="4">CGMCC 1.15320</strain>
    </source>
</reference>
<dbReference type="PANTHER" id="PTHR30055">
    <property type="entry name" value="HTH-TYPE TRANSCRIPTIONAL REGULATOR RUTR"/>
    <property type="match status" value="1"/>
</dbReference>
<dbReference type="InterPro" id="IPR001647">
    <property type="entry name" value="HTH_TetR"/>
</dbReference>
<feature type="DNA-binding region" description="H-T-H motif" evidence="2">
    <location>
        <begin position="39"/>
        <end position="58"/>
    </location>
</feature>
<dbReference type="GO" id="GO:0003700">
    <property type="term" value="F:DNA-binding transcription factor activity"/>
    <property type="evidence" value="ECO:0007669"/>
    <property type="project" value="TreeGrafter"/>
</dbReference>
<dbReference type="PRINTS" id="PR00455">
    <property type="entry name" value="HTHTETR"/>
</dbReference>
<dbReference type="EMBL" id="BMIF01000001">
    <property type="protein sequence ID" value="GGA51351.1"/>
    <property type="molecule type" value="Genomic_DNA"/>
</dbReference>
<comment type="caution">
    <text evidence="4">The sequence shown here is derived from an EMBL/GenBank/DDBJ whole genome shotgun (WGS) entry which is preliminary data.</text>
</comment>
<dbReference type="GO" id="GO:0000976">
    <property type="term" value="F:transcription cis-regulatory region binding"/>
    <property type="evidence" value="ECO:0007669"/>
    <property type="project" value="TreeGrafter"/>
</dbReference>
<sequence>MSVSEKTEGKRRLTKEARREQLIETALEIVREHGADALTLGFLAERAGVSKPITYEHFETRSGLLIALYRRIDQQQVKALQKSLSKDGRQLQDTARLIARAYMTCHSASGPEGHAISAALMGDPQMGAVQQELVDNCVGIFADALAPFSNLSRKALQQRCVGIVGAAEALSLDMTRGRMTQASAIENLSALLMTGIDPI</sequence>
<keyword evidence="1 2" id="KW-0238">DNA-binding</keyword>
<name>A0A916RF88_9HYPH</name>
<dbReference type="AlphaFoldDB" id="A0A916RF88"/>
<dbReference type="Gene3D" id="1.10.357.10">
    <property type="entry name" value="Tetracycline Repressor, domain 2"/>
    <property type="match status" value="1"/>
</dbReference>
<evidence type="ECO:0000313" key="5">
    <source>
        <dbReference type="Proteomes" id="UP000636264"/>
    </source>
</evidence>
<dbReference type="InterPro" id="IPR009057">
    <property type="entry name" value="Homeodomain-like_sf"/>
</dbReference>
<evidence type="ECO:0000259" key="3">
    <source>
        <dbReference type="PROSITE" id="PS50977"/>
    </source>
</evidence>
<reference evidence="4" key="2">
    <citation type="submission" date="2020-09" db="EMBL/GenBank/DDBJ databases">
        <authorList>
            <person name="Sun Q."/>
            <person name="Zhou Y."/>
        </authorList>
    </citation>
    <scope>NUCLEOTIDE SEQUENCE</scope>
    <source>
        <strain evidence="4">CGMCC 1.15320</strain>
    </source>
</reference>
<organism evidence="4 5">
    <name type="scientific">Nitratireductor aestuarii</name>
    <dbReference type="NCBI Taxonomy" id="1735103"/>
    <lineage>
        <taxon>Bacteria</taxon>
        <taxon>Pseudomonadati</taxon>
        <taxon>Pseudomonadota</taxon>
        <taxon>Alphaproteobacteria</taxon>
        <taxon>Hyphomicrobiales</taxon>
        <taxon>Phyllobacteriaceae</taxon>
        <taxon>Nitratireductor</taxon>
    </lineage>
</organism>
<dbReference type="Pfam" id="PF00440">
    <property type="entry name" value="TetR_N"/>
    <property type="match status" value="1"/>
</dbReference>
<gene>
    <name evidence="4" type="ORF">GCM10011385_00780</name>
</gene>
<evidence type="ECO:0000256" key="1">
    <source>
        <dbReference type="ARBA" id="ARBA00023125"/>
    </source>
</evidence>
<feature type="domain" description="HTH tetR-type" evidence="3">
    <location>
        <begin position="16"/>
        <end position="76"/>
    </location>
</feature>
<evidence type="ECO:0000313" key="4">
    <source>
        <dbReference type="EMBL" id="GGA51351.1"/>
    </source>
</evidence>
<dbReference type="SUPFAM" id="SSF46689">
    <property type="entry name" value="Homeodomain-like"/>
    <property type="match status" value="1"/>
</dbReference>
<protein>
    <submittedName>
        <fullName evidence="4">TetR family transcriptional regulator</fullName>
    </submittedName>
</protein>
<dbReference type="PROSITE" id="PS50977">
    <property type="entry name" value="HTH_TETR_2"/>
    <property type="match status" value="1"/>
</dbReference>
<evidence type="ECO:0000256" key="2">
    <source>
        <dbReference type="PROSITE-ProRule" id="PRU00335"/>
    </source>
</evidence>
<dbReference type="InterPro" id="IPR050109">
    <property type="entry name" value="HTH-type_TetR-like_transc_reg"/>
</dbReference>
<keyword evidence="5" id="KW-1185">Reference proteome</keyword>
<dbReference type="Proteomes" id="UP000636264">
    <property type="component" value="Unassembled WGS sequence"/>
</dbReference>
<dbReference type="PANTHER" id="PTHR30055:SF223">
    <property type="entry name" value="HTH-TYPE TRANSCRIPTIONAL REGULATOR UIDR"/>
    <property type="match status" value="1"/>
</dbReference>